<name>A0A0A9FC49_ARUDO</name>
<evidence type="ECO:0000313" key="1">
    <source>
        <dbReference type="EMBL" id="JAE08799.1"/>
    </source>
</evidence>
<reference evidence="1" key="1">
    <citation type="submission" date="2014-09" db="EMBL/GenBank/DDBJ databases">
        <authorList>
            <person name="Magalhaes I.L.F."/>
            <person name="Oliveira U."/>
            <person name="Santos F.R."/>
            <person name="Vidigal T.H.D.A."/>
            <person name="Brescovit A.D."/>
            <person name="Santos A.J."/>
        </authorList>
    </citation>
    <scope>NUCLEOTIDE SEQUENCE</scope>
    <source>
        <tissue evidence="1">Shoot tissue taken approximately 20 cm above the soil surface</tissue>
    </source>
</reference>
<sequence length="17" mass="1977">MCCNMAINRVQLLYSSM</sequence>
<organism evidence="1">
    <name type="scientific">Arundo donax</name>
    <name type="common">Giant reed</name>
    <name type="synonym">Donax arundinaceus</name>
    <dbReference type="NCBI Taxonomy" id="35708"/>
    <lineage>
        <taxon>Eukaryota</taxon>
        <taxon>Viridiplantae</taxon>
        <taxon>Streptophyta</taxon>
        <taxon>Embryophyta</taxon>
        <taxon>Tracheophyta</taxon>
        <taxon>Spermatophyta</taxon>
        <taxon>Magnoliopsida</taxon>
        <taxon>Liliopsida</taxon>
        <taxon>Poales</taxon>
        <taxon>Poaceae</taxon>
        <taxon>PACMAD clade</taxon>
        <taxon>Arundinoideae</taxon>
        <taxon>Arundineae</taxon>
        <taxon>Arundo</taxon>
    </lineage>
</organism>
<proteinExistence type="predicted"/>
<reference evidence="1" key="2">
    <citation type="journal article" date="2015" name="Data Brief">
        <title>Shoot transcriptome of the giant reed, Arundo donax.</title>
        <authorList>
            <person name="Barrero R.A."/>
            <person name="Guerrero F.D."/>
            <person name="Moolhuijzen P."/>
            <person name="Goolsby J.A."/>
            <person name="Tidwell J."/>
            <person name="Bellgard S.E."/>
            <person name="Bellgard M.I."/>
        </authorList>
    </citation>
    <scope>NUCLEOTIDE SEQUENCE</scope>
    <source>
        <tissue evidence="1">Shoot tissue taken approximately 20 cm above the soil surface</tissue>
    </source>
</reference>
<protein>
    <submittedName>
        <fullName evidence="1">Uncharacterized protein</fullName>
    </submittedName>
</protein>
<dbReference type="EMBL" id="GBRH01189097">
    <property type="protein sequence ID" value="JAE08799.1"/>
    <property type="molecule type" value="Transcribed_RNA"/>
</dbReference>
<accession>A0A0A9FC49</accession>
<dbReference type="AlphaFoldDB" id="A0A0A9FC49"/>